<feature type="repeat" description="WD" evidence="1">
    <location>
        <begin position="356"/>
        <end position="396"/>
    </location>
</feature>
<dbReference type="PROSITE" id="PS50897">
    <property type="entry name" value="CTLH"/>
    <property type="match status" value="1"/>
</dbReference>
<dbReference type="OrthoDB" id="286888at2759"/>
<name>A0A8S1NH26_9CILI</name>
<dbReference type="SMART" id="SM00320">
    <property type="entry name" value="WD40"/>
    <property type="match status" value="6"/>
</dbReference>
<protein>
    <recommendedName>
        <fullName evidence="2">CTLH domain-containing protein</fullName>
    </recommendedName>
</protein>
<dbReference type="PROSITE" id="PS00678">
    <property type="entry name" value="WD_REPEATS_1"/>
    <property type="match status" value="1"/>
</dbReference>
<dbReference type="InterPro" id="IPR019775">
    <property type="entry name" value="WD40_repeat_CS"/>
</dbReference>
<feature type="repeat" description="WD" evidence="1">
    <location>
        <begin position="501"/>
        <end position="542"/>
    </location>
</feature>
<dbReference type="EMBL" id="CAJJDN010000059">
    <property type="protein sequence ID" value="CAD8092407.1"/>
    <property type="molecule type" value="Genomic_DNA"/>
</dbReference>
<dbReference type="CDD" id="cd00200">
    <property type="entry name" value="WD40"/>
    <property type="match status" value="1"/>
</dbReference>
<feature type="repeat" description="WD" evidence="1">
    <location>
        <begin position="397"/>
        <end position="438"/>
    </location>
</feature>
<evidence type="ECO:0000313" key="3">
    <source>
        <dbReference type="EMBL" id="CAD8092407.1"/>
    </source>
</evidence>
<evidence type="ECO:0000259" key="2">
    <source>
        <dbReference type="PROSITE" id="PS50897"/>
    </source>
</evidence>
<organism evidence="3 4">
    <name type="scientific">Paramecium sonneborni</name>
    <dbReference type="NCBI Taxonomy" id="65129"/>
    <lineage>
        <taxon>Eukaryota</taxon>
        <taxon>Sar</taxon>
        <taxon>Alveolata</taxon>
        <taxon>Ciliophora</taxon>
        <taxon>Intramacronucleata</taxon>
        <taxon>Oligohymenophorea</taxon>
        <taxon>Peniculida</taxon>
        <taxon>Parameciidae</taxon>
        <taxon>Paramecium</taxon>
    </lineage>
</organism>
<dbReference type="InterPro" id="IPR006595">
    <property type="entry name" value="CTLH_C"/>
</dbReference>
<dbReference type="Pfam" id="PF00400">
    <property type="entry name" value="WD40"/>
    <property type="match status" value="6"/>
</dbReference>
<reference evidence="3" key="1">
    <citation type="submission" date="2021-01" db="EMBL/GenBank/DDBJ databases">
        <authorList>
            <consortium name="Genoscope - CEA"/>
            <person name="William W."/>
        </authorList>
    </citation>
    <scope>NUCLEOTIDE SEQUENCE</scope>
</reference>
<dbReference type="AlphaFoldDB" id="A0A8S1NH26"/>
<accession>A0A8S1NH26</accession>
<keyword evidence="1" id="KW-0853">WD repeat</keyword>
<evidence type="ECO:0000256" key="1">
    <source>
        <dbReference type="PROSITE-ProRule" id="PRU00221"/>
    </source>
</evidence>
<dbReference type="PROSITE" id="PS50082">
    <property type="entry name" value="WD_REPEATS_2"/>
    <property type="match status" value="4"/>
</dbReference>
<evidence type="ECO:0000313" key="4">
    <source>
        <dbReference type="Proteomes" id="UP000692954"/>
    </source>
</evidence>
<gene>
    <name evidence="3" type="ORF">PSON_ATCC_30995.1.T0590035</name>
</gene>
<dbReference type="PROSITE" id="PS50294">
    <property type="entry name" value="WD_REPEATS_REGION"/>
    <property type="match status" value="3"/>
</dbReference>
<dbReference type="SMART" id="SM00668">
    <property type="entry name" value="CTLH"/>
    <property type="match status" value="1"/>
</dbReference>
<dbReference type="InterPro" id="IPR040067">
    <property type="entry name" value="WDR47"/>
</dbReference>
<comment type="caution">
    <text evidence="3">The sequence shown here is derived from an EMBL/GenBank/DDBJ whole genome shotgun (WGS) entry which is preliminary data.</text>
</comment>
<dbReference type="Proteomes" id="UP000692954">
    <property type="component" value="Unassembled WGS sequence"/>
</dbReference>
<dbReference type="PANTHER" id="PTHR19863:SF5">
    <property type="entry name" value="WD REPEAT-CONTAINING PROTEIN 47"/>
    <property type="match status" value="1"/>
</dbReference>
<sequence>MPQTQQIVQMVLVFLRDQKLYKSLLNLELETQISIDTYTRELQFLRQQILDGNFMGAEQYLQPLKTRLNDQFSYVLLELKKQQYFELINAKPDVEILITLLRQIEQLASSEVYKNLCYFLTLSCIRDHPDFGDWSVEKGRLDCFEGIAQVLKNLGKTFRIEKYNGSTLQQLYEKVEEDEDNNKHSKFYSKKKSQFQVQQQSSSSQLPTDYDKNIIIEKLHISDINENDQSMIKKESFLNVTPPHSNSSIQSQLFNYKFDEMDQVATLSDTHPIRAAAFSSDGEMFAIGTNSKSLRIFSMKSVLQESQVVMQMERQNHHQGSIYCIDWSRSGRLIGTGSNDKTVKLYNIEDETDYVLIGHRGLVRSVCFSDENRLMSAGQDAVIKIWDVETQKCIRNLEGHTQTIYCLQTAGDGSYQVSCGMDRTLRIWDQRTSRAQGVMTMQTEINYVSLSESTTNYNLQNLVKGSKKAPQFSSQGLAVLAHSDGVVSVWNIQHQKCIKTLKHHTMDCRCVEFDPTGRYICSVSFDSTIALYDWEQQKLITQITDHEDRVVLCKWHPFYPFILSTSADCTGRIFAPHGFLVQLMKSL</sequence>
<feature type="repeat" description="WD" evidence="1">
    <location>
        <begin position="315"/>
        <end position="356"/>
    </location>
</feature>
<feature type="domain" description="CTLH" evidence="2">
    <location>
        <begin position="38"/>
        <end position="95"/>
    </location>
</feature>
<dbReference type="PANTHER" id="PTHR19863">
    <property type="entry name" value="NEMITIN (NEURONAL ENRICHED MAP INTERACTING PROTEIN) HOMOLOG"/>
    <property type="match status" value="1"/>
</dbReference>
<dbReference type="InterPro" id="IPR001680">
    <property type="entry name" value="WD40_rpt"/>
</dbReference>
<keyword evidence="4" id="KW-1185">Reference proteome</keyword>
<proteinExistence type="predicted"/>